<feature type="site" description="Important for catalysis" evidence="6">
    <location>
        <position position="145"/>
    </location>
</feature>
<gene>
    <name evidence="9" type="ORF">A2777_00230</name>
</gene>
<dbReference type="PIRSF" id="PIRSF000185">
    <property type="entry name" value="Glu_DH"/>
    <property type="match status" value="1"/>
</dbReference>
<dbReference type="Gene3D" id="3.40.50.720">
    <property type="entry name" value="NAD(P)-binding Rossmann-like Domain"/>
    <property type="match status" value="1"/>
</dbReference>
<accession>A0A1F5YZL8</accession>
<dbReference type="SUPFAM" id="SSF53223">
    <property type="entry name" value="Aminoacid dehydrogenase-like, N-terminal domain"/>
    <property type="match status" value="1"/>
</dbReference>
<evidence type="ECO:0000313" key="10">
    <source>
        <dbReference type="Proteomes" id="UP000177354"/>
    </source>
</evidence>
<dbReference type="GO" id="GO:0000166">
    <property type="term" value="F:nucleotide binding"/>
    <property type="evidence" value="ECO:0007669"/>
    <property type="project" value="UniProtKB-KW"/>
</dbReference>
<evidence type="ECO:0000256" key="7">
    <source>
        <dbReference type="RuleBase" id="RU004417"/>
    </source>
</evidence>
<name>A0A1F5YZL8_9BACT</name>
<reference evidence="9 10" key="1">
    <citation type="journal article" date="2016" name="Nat. Commun.">
        <title>Thousands of microbial genomes shed light on interconnected biogeochemical processes in an aquifer system.</title>
        <authorList>
            <person name="Anantharaman K."/>
            <person name="Brown C.T."/>
            <person name="Hug L.A."/>
            <person name="Sharon I."/>
            <person name="Castelle C.J."/>
            <person name="Probst A.J."/>
            <person name="Thomas B.C."/>
            <person name="Singh A."/>
            <person name="Wilkins M.J."/>
            <person name="Karaoz U."/>
            <person name="Brodie E.L."/>
            <person name="Williams K.H."/>
            <person name="Hubbard S.S."/>
            <person name="Banfield J.F."/>
        </authorList>
    </citation>
    <scope>NUCLEOTIDE SEQUENCE [LARGE SCALE GENOMIC DNA]</scope>
</reference>
<feature type="active site" description="Proton donor" evidence="4">
    <location>
        <position position="105"/>
    </location>
</feature>
<feature type="binding site" evidence="5">
    <location>
        <position position="235"/>
    </location>
    <ligand>
        <name>NAD(+)</name>
        <dbReference type="ChEBI" id="CHEBI:57540"/>
    </ligand>
</feature>
<proteinExistence type="inferred from homology"/>
<evidence type="ECO:0000256" key="6">
    <source>
        <dbReference type="PIRSR" id="PIRSR000185-3"/>
    </source>
</evidence>
<dbReference type="PROSITE" id="PS00074">
    <property type="entry name" value="GLFV_DEHYDROGENASE"/>
    <property type="match status" value="1"/>
</dbReference>
<organism evidence="9 10">
    <name type="scientific">Candidatus Gottesmanbacteria bacterium RIFCSPHIGHO2_01_FULL_40_15</name>
    <dbReference type="NCBI Taxonomy" id="1798376"/>
    <lineage>
        <taxon>Bacteria</taxon>
        <taxon>Candidatus Gottesmaniibacteriota</taxon>
    </lineage>
</organism>
<dbReference type="InterPro" id="IPR006097">
    <property type="entry name" value="Glu/Leu/Phe/Val/Trp_DH_dimer"/>
</dbReference>
<evidence type="ECO:0000256" key="5">
    <source>
        <dbReference type="PIRSR" id="PIRSR000185-2"/>
    </source>
</evidence>
<evidence type="ECO:0000256" key="4">
    <source>
        <dbReference type="PIRSR" id="PIRSR000185-1"/>
    </source>
</evidence>
<dbReference type="InterPro" id="IPR033524">
    <property type="entry name" value="Glu/Leu/Phe/Val_DH_AS"/>
</dbReference>
<dbReference type="PANTHER" id="PTHR11606:SF13">
    <property type="entry name" value="GLUTAMATE DEHYDROGENASE 1, MITOCHONDRIAL"/>
    <property type="match status" value="1"/>
</dbReference>
<evidence type="ECO:0000313" key="9">
    <source>
        <dbReference type="EMBL" id="OGG05524.1"/>
    </source>
</evidence>
<feature type="binding site" evidence="5">
    <location>
        <position position="201"/>
    </location>
    <ligand>
        <name>NAD(+)</name>
        <dbReference type="ChEBI" id="CHEBI:57540"/>
    </ligand>
</feature>
<evidence type="ECO:0000256" key="3">
    <source>
        <dbReference type="PIRNR" id="PIRNR000185"/>
    </source>
</evidence>
<evidence type="ECO:0000259" key="8">
    <source>
        <dbReference type="SMART" id="SM00839"/>
    </source>
</evidence>
<feature type="binding site" evidence="5">
    <location>
        <position position="93"/>
    </location>
    <ligand>
        <name>substrate</name>
    </ligand>
</feature>
<dbReference type="InterPro" id="IPR033922">
    <property type="entry name" value="NAD_bind_Glu_DH"/>
</dbReference>
<dbReference type="Pfam" id="PF00208">
    <property type="entry name" value="ELFV_dehydrog"/>
    <property type="match status" value="1"/>
</dbReference>
<dbReference type="SUPFAM" id="SSF51735">
    <property type="entry name" value="NAD(P)-binding Rossmann-fold domains"/>
    <property type="match status" value="1"/>
</dbReference>
<protein>
    <recommendedName>
        <fullName evidence="3">Glutamate dehydrogenase</fullName>
    </recommendedName>
</protein>
<sequence length="436" mass="48406">MTEINPFASALRQLDKALRYLKLENWQVEKFRNPDKIITVYFPVEMDDGTKRIFHGFRVQYNNSRGPYKGGIRYHPQVDMNEVNALAFWMAIKCAVADIPMGGGKGGIEVDPKKLSEGELERLSRQYVKAIVNDIGSDIDVPAPDVNTSSKIMAWMIDEYLNLKLKNQSSNVNTGESHKLMATFTGKPIDKGGSAGRNEATGRGGFFVLEDLIKKIKLKGRYGKNYTVAVQGFGNVGYHIAKFLFEAGYRIVALSDSKGAIVVNNIEKDCFNPNLVLDCKKEKGTLASCYCVGSVCDLKNGKNITNEKLLELPVDILIPSAMENQIVKENAGKIKAKIVLEMANGPTTPEADEILYRSNIIIAPDVLANSGGVTVSYFEWLQNIRNEVWDESEVNKRLKNKIVAALGNVFDEAKNRRVDLRTAAFILAIKRITAAT</sequence>
<evidence type="ECO:0000256" key="1">
    <source>
        <dbReference type="ARBA" id="ARBA00006382"/>
    </source>
</evidence>
<keyword evidence="2 3" id="KW-0560">Oxidoreductase</keyword>
<dbReference type="PRINTS" id="PR00082">
    <property type="entry name" value="GLFDHDRGNASE"/>
</dbReference>
<dbReference type="InterPro" id="IPR006096">
    <property type="entry name" value="Glu/Leu/Phe/Val/Trp_DH_C"/>
</dbReference>
<dbReference type="InterPro" id="IPR036291">
    <property type="entry name" value="NAD(P)-bd_dom_sf"/>
</dbReference>
<dbReference type="CDD" id="cd01076">
    <property type="entry name" value="NAD_bind_1_Glu_DH"/>
    <property type="match status" value="1"/>
</dbReference>
<dbReference type="PANTHER" id="PTHR11606">
    <property type="entry name" value="GLUTAMATE DEHYDROGENASE"/>
    <property type="match status" value="1"/>
</dbReference>
<dbReference type="AlphaFoldDB" id="A0A1F5YZL8"/>
<keyword evidence="5" id="KW-0547">Nucleotide-binding</keyword>
<dbReference type="Pfam" id="PF02812">
    <property type="entry name" value="ELFV_dehydrog_N"/>
    <property type="match status" value="1"/>
</dbReference>
<dbReference type="InterPro" id="IPR014362">
    <property type="entry name" value="Glu_DH"/>
</dbReference>
<dbReference type="SMART" id="SM00839">
    <property type="entry name" value="ELFV_dehydrog"/>
    <property type="match status" value="1"/>
</dbReference>
<evidence type="ECO:0000256" key="2">
    <source>
        <dbReference type="ARBA" id="ARBA00023002"/>
    </source>
</evidence>
<dbReference type="GO" id="GO:0004352">
    <property type="term" value="F:glutamate dehydrogenase (NAD+) activity"/>
    <property type="evidence" value="ECO:0007669"/>
    <property type="project" value="TreeGrafter"/>
</dbReference>
<comment type="caution">
    <text evidence="9">The sequence shown here is derived from an EMBL/GenBank/DDBJ whole genome shotgun (WGS) entry which is preliminary data.</text>
</comment>
<feature type="domain" description="Glutamate/phenylalanine/leucine/valine/L-tryptophan dehydrogenase C-terminal" evidence="8">
    <location>
        <begin position="194"/>
        <end position="435"/>
    </location>
</feature>
<feature type="binding site" evidence="5">
    <location>
        <position position="69"/>
    </location>
    <ligand>
        <name>substrate</name>
    </ligand>
</feature>
<dbReference type="Proteomes" id="UP000177354">
    <property type="component" value="Unassembled WGS sequence"/>
</dbReference>
<feature type="binding site" evidence="5">
    <location>
        <position position="376"/>
    </location>
    <ligand>
        <name>substrate</name>
    </ligand>
</feature>
<dbReference type="InterPro" id="IPR006095">
    <property type="entry name" value="Glu/Leu/Phe/Val/Trp_DH"/>
</dbReference>
<dbReference type="Gene3D" id="3.40.50.10860">
    <property type="entry name" value="Leucine Dehydrogenase, chain A, domain 1"/>
    <property type="match status" value="1"/>
</dbReference>
<dbReference type="GO" id="GO:0006538">
    <property type="term" value="P:L-glutamate catabolic process"/>
    <property type="evidence" value="ECO:0007669"/>
    <property type="project" value="TreeGrafter"/>
</dbReference>
<dbReference type="InterPro" id="IPR046346">
    <property type="entry name" value="Aminoacid_DH-like_N_sf"/>
</dbReference>
<comment type="similarity">
    <text evidence="1 3 7">Belongs to the Glu/Leu/Phe/Val dehydrogenases family.</text>
</comment>
<dbReference type="EMBL" id="MFJF01000031">
    <property type="protein sequence ID" value="OGG05524.1"/>
    <property type="molecule type" value="Genomic_DNA"/>
</dbReference>
<keyword evidence="5" id="KW-0520">NAD</keyword>